<feature type="transmembrane region" description="Helical" evidence="1">
    <location>
        <begin position="159"/>
        <end position="177"/>
    </location>
</feature>
<dbReference type="EMBL" id="CP120682">
    <property type="protein sequence ID" value="WKN35492.1"/>
    <property type="molecule type" value="Genomic_DNA"/>
</dbReference>
<feature type="transmembrane region" description="Helical" evidence="1">
    <location>
        <begin position="20"/>
        <end position="41"/>
    </location>
</feature>
<organism evidence="2">
    <name type="scientific">Roseihalotalea indica</name>
    <dbReference type="NCBI Taxonomy" id="2867963"/>
    <lineage>
        <taxon>Bacteria</taxon>
        <taxon>Pseudomonadati</taxon>
        <taxon>Bacteroidota</taxon>
        <taxon>Cytophagia</taxon>
        <taxon>Cytophagales</taxon>
        <taxon>Catalimonadaceae</taxon>
        <taxon>Roseihalotalea</taxon>
    </lineage>
</organism>
<proteinExistence type="predicted"/>
<feature type="transmembrane region" description="Helical" evidence="1">
    <location>
        <begin position="104"/>
        <end position="127"/>
    </location>
</feature>
<reference evidence="2" key="1">
    <citation type="journal article" date="2023" name="Comput. Struct. Biotechnol. J.">
        <title>Discovery of a novel marine Bacteroidetes with a rich repertoire of carbohydrate-active enzymes.</title>
        <authorList>
            <person name="Chen B."/>
            <person name="Liu G."/>
            <person name="Chen Q."/>
            <person name="Wang H."/>
            <person name="Liu L."/>
            <person name="Tang K."/>
        </authorList>
    </citation>
    <scope>NUCLEOTIDE SEQUENCE</scope>
    <source>
        <strain evidence="2">TK19036</strain>
    </source>
</reference>
<keyword evidence="1" id="KW-0812">Transmembrane</keyword>
<evidence type="ECO:0000256" key="1">
    <source>
        <dbReference type="SAM" id="Phobius"/>
    </source>
</evidence>
<accession>A0AA49GJQ7</accession>
<protein>
    <submittedName>
        <fullName evidence="2">Uncharacterized protein</fullName>
    </submittedName>
</protein>
<feature type="transmembrane region" description="Helical" evidence="1">
    <location>
        <begin position="380"/>
        <end position="398"/>
    </location>
</feature>
<gene>
    <name evidence="2" type="ORF">K4G66_24260</name>
</gene>
<feature type="transmembrane region" description="Helical" evidence="1">
    <location>
        <begin position="410"/>
        <end position="430"/>
    </location>
</feature>
<dbReference type="AlphaFoldDB" id="A0AA49GJQ7"/>
<feature type="transmembrane region" description="Helical" evidence="1">
    <location>
        <begin position="133"/>
        <end position="152"/>
    </location>
</feature>
<name>A0AA49GJQ7_9BACT</name>
<keyword evidence="1" id="KW-0472">Membrane</keyword>
<feature type="transmembrane region" description="Helical" evidence="1">
    <location>
        <begin position="357"/>
        <end position="374"/>
    </location>
</feature>
<evidence type="ECO:0000313" key="2">
    <source>
        <dbReference type="EMBL" id="WKN35492.1"/>
    </source>
</evidence>
<feature type="transmembrane region" description="Helical" evidence="1">
    <location>
        <begin position="183"/>
        <end position="210"/>
    </location>
</feature>
<feature type="transmembrane region" description="Helical" evidence="1">
    <location>
        <begin position="231"/>
        <end position="252"/>
    </location>
</feature>
<reference evidence="2" key="2">
    <citation type="journal article" date="2024" name="Antonie Van Leeuwenhoek">
        <title>Roseihalotalea indica gen. nov., sp. nov., a halophilic Bacteroidetes from mesopelagic Southwest Indian Ocean with higher carbohydrate metabolic potential.</title>
        <authorList>
            <person name="Chen B."/>
            <person name="Zhang M."/>
            <person name="Lin D."/>
            <person name="Ye J."/>
            <person name="Tang K."/>
        </authorList>
    </citation>
    <scope>NUCLEOTIDE SEQUENCE</scope>
    <source>
        <strain evidence="2">TK19036</strain>
    </source>
</reference>
<sequence>MSITTDFLKKRSASFRMTILGGSGLAVCFFVFYFLVGLHYLSIERNRGEGYHDNDLYFQADSEYLVMKLFSSRGYYKRALFHPLFPVIFNPSARAMQGVITNPYVITSLYCALFGAVCVLGAVYFFYHLSIPWPRSLIYASLFGISGSTLVFSTIPDTYIFSAAGLIVLLILVLRKAPVWCWAIVSVYLIGVNVINIVFVAIAAFYALFLKKDQWLPTVEDMKRPATQRAFFKYASQTGLLFAGLVLIQKVALKFWVLTNPKTVLKDAQFLFIPENIAEAAGQFYNLVNHMLYFNIIAAQPVLVTHLRNPDLHLVSFRNVSWFDYPAFAWPSVFIWTSIMLLAAWSILHYKLYQQPIVKIGLLCLLANGIIFYLYGDDMMLYSCEWTFFLLLLVIIGIEKFLQHRRVAQVNLLLVLFLAMVLLNNLYFQWKMFSFHQF</sequence>
<keyword evidence="1" id="KW-1133">Transmembrane helix</keyword>
<feature type="transmembrane region" description="Helical" evidence="1">
    <location>
        <begin position="328"/>
        <end position="350"/>
    </location>
</feature>